<sequence length="132" mass="14630">MDPRPLPRPNALTSPYWEACQRGELAVQRCRACGRRVHLPEPACPHCGATDLPYEPVSGRGTVHTFSVVYRAFLPGFATPYVLAWVDLEEGVRAFGDIVGDIAPEEVRVGMPVRVCFDELPGFGRIPNWRPA</sequence>
<keyword evidence="4" id="KW-1185">Reference proteome</keyword>
<dbReference type="Gene3D" id="6.10.30.10">
    <property type="match status" value="1"/>
</dbReference>
<reference evidence="4" key="1">
    <citation type="journal article" date="2019" name="Int. J. Syst. Evol. Microbiol.">
        <title>The Global Catalogue of Microorganisms (GCM) 10K type strain sequencing project: providing services to taxonomists for standard genome sequencing and annotation.</title>
        <authorList>
            <consortium name="The Broad Institute Genomics Platform"/>
            <consortium name="The Broad Institute Genome Sequencing Center for Infectious Disease"/>
            <person name="Wu L."/>
            <person name="Ma J."/>
        </authorList>
    </citation>
    <scope>NUCLEOTIDE SEQUENCE [LARGE SCALE GENOMIC DNA]</scope>
    <source>
        <strain evidence="4">JCM 17939</strain>
    </source>
</reference>
<dbReference type="InterPro" id="IPR052513">
    <property type="entry name" value="Thioester_dehydratase-like"/>
</dbReference>
<gene>
    <name evidence="3" type="ORF">GCM10023196_033990</name>
</gene>
<proteinExistence type="predicted"/>
<dbReference type="Proteomes" id="UP001501442">
    <property type="component" value="Unassembled WGS sequence"/>
</dbReference>
<dbReference type="PANTHER" id="PTHR34075">
    <property type="entry name" value="BLR3430 PROTEIN"/>
    <property type="match status" value="1"/>
</dbReference>
<accession>A0ABP8U9Y9</accession>
<dbReference type="InterPro" id="IPR002878">
    <property type="entry name" value="ChsH2_C"/>
</dbReference>
<feature type="domain" description="ChsH2 C-terminal OB-fold" evidence="1">
    <location>
        <begin position="54"/>
        <end position="118"/>
    </location>
</feature>
<dbReference type="Pfam" id="PF12172">
    <property type="entry name" value="zf-ChsH2"/>
    <property type="match status" value="1"/>
</dbReference>
<dbReference type="Pfam" id="PF01796">
    <property type="entry name" value="OB_ChsH2_C"/>
    <property type="match status" value="1"/>
</dbReference>
<dbReference type="RefSeq" id="WP_345431784.1">
    <property type="nucleotide sequence ID" value="NZ_BAABHK010000004.1"/>
</dbReference>
<dbReference type="InterPro" id="IPR022002">
    <property type="entry name" value="ChsH2_Znr"/>
</dbReference>
<dbReference type="PANTHER" id="PTHR34075:SF5">
    <property type="entry name" value="BLR3430 PROTEIN"/>
    <property type="match status" value="1"/>
</dbReference>
<evidence type="ECO:0000259" key="1">
    <source>
        <dbReference type="Pfam" id="PF01796"/>
    </source>
</evidence>
<name>A0ABP8U9Y9_9ACTN</name>
<evidence type="ECO:0000313" key="4">
    <source>
        <dbReference type="Proteomes" id="UP001501442"/>
    </source>
</evidence>
<dbReference type="SUPFAM" id="SSF50249">
    <property type="entry name" value="Nucleic acid-binding proteins"/>
    <property type="match status" value="1"/>
</dbReference>
<comment type="caution">
    <text evidence="3">The sequence shown here is derived from an EMBL/GenBank/DDBJ whole genome shotgun (WGS) entry which is preliminary data.</text>
</comment>
<evidence type="ECO:0000259" key="2">
    <source>
        <dbReference type="Pfam" id="PF12172"/>
    </source>
</evidence>
<evidence type="ECO:0000313" key="3">
    <source>
        <dbReference type="EMBL" id="GAA4626298.1"/>
    </source>
</evidence>
<protein>
    <submittedName>
        <fullName evidence="3">OB-fold domain-containing protein</fullName>
    </submittedName>
</protein>
<feature type="domain" description="ChsH2 rubredoxin-like zinc ribbon" evidence="2">
    <location>
        <begin position="17"/>
        <end position="52"/>
    </location>
</feature>
<dbReference type="InterPro" id="IPR012340">
    <property type="entry name" value="NA-bd_OB-fold"/>
</dbReference>
<dbReference type="EMBL" id="BAABHK010000004">
    <property type="protein sequence ID" value="GAA4626298.1"/>
    <property type="molecule type" value="Genomic_DNA"/>
</dbReference>
<organism evidence="3 4">
    <name type="scientific">Actinoallomurus vinaceus</name>
    <dbReference type="NCBI Taxonomy" id="1080074"/>
    <lineage>
        <taxon>Bacteria</taxon>
        <taxon>Bacillati</taxon>
        <taxon>Actinomycetota</taxon>
        <taxon>Actinomycetes</taxon>
        <taxon>Streptosporangiales</taxon>
        <taxon>Thermomonosporaceae</taxon>
        <taxon>Actinoallomurus</taxon>
    </lineage>
</organism>